<reference evidence="2" key="1">
    <citation type="submission" date="2014-11" db="EMBL/GenBank/DDBJ databases">
        <authorList>
            <person name="Otto D Thomas"/>
            <person name="Naeem Raeece"/>
        </authorList>
    </citation>
    <scope>NUCLEOTIDE SEQUENCE</scope>
</reference>
<gene>
    <name evidence="2" type="ORF">Cvel_10858</name>
</gene>
<sequence length="374" mass="41394">MAATPLAVTSPCLLSKSRPQFWFFRDADSGGDCMFPQLFKLMTTRGLEVMLVRRLSQPWHTGAVSSGHEFGIQSKKIRRSLQSLVKEVQTMRNAILKEEASSFTDKKTILTVATKIAEVTGPPTTPSDFIDIIKNITQLEAAFTKEAIVRMNQNFMETLIRVKGTVEEDSLTVGARRVVGLLQEMLVLYPNPSSTAPEVSTGQRPPTHAQRSLVQGSSSERGRGDKRTETGERGDRRTTPPFSQGGGAYGQGRIEDQMRGTQGREFGIHSKKIRRSLQSFVKEVQMMKNAILKEQASSFIDKKAILTVATKIAEVVGPPTTPSDFVDIIKNITQLEAAFTEEAIVRMNQNFMETLIRVKRTAEEDSLTVGAGRV</sequence>
<evidence type="ECO:0000313" key="2">
    <source>
        <dbReference type="EMBL" id="CEM51787.1"/>
    </source>
</evidence>
<accession>A0A0G4I4H3</accession>
<feature type="compositionally biased region" description="Basic and acidic residues" evidence="1">
    <location>
        <begin position="220"/>
        <end position="238"/>
    </location>
</feature>
<feature type="region of interest" description="Disordered" evidence="1">
    <location>
        <begin position="193"/>
        <end position="255"/>
    </location>
</feature>
<name>A0A0G4I4H3_9ALVE</name>
<evidence type="ECO:0000256" key="1">
    <source>
        <dbReference type="SAM" id="MobiDB-lite"/>
    </source>
</evidence>
<protein>
    <submittedName>
        <fullName evidence="2">Uncharacterized protein</fullName>
    </submittedName>
</protein>
<dbReference type="EMBL" id="CDMZ01005052">
    <property type="protein sequence ID" value="CEM51787.1"/>
    <property type="molecule type" value="Genomic_DNA"/>
</dbReference>
<feature type="non-terminal residue" evidence="2">
    <location>
        <position position="374"/>
    </location>
</feature>
<feature type="compositionally biased region" description="Polar residues" evidence="1">
    <location>
        <begin position="193"/>
        <end position="219"/>
    </location>
</feature>
<proteinExistence type="predicted"/>
<dbReference type="AlphaFoldDB" id="A0A0G4I4H3"/>
<organism evidence="2">
    <name type="scientific">Chromera velia CCMP2878</name>
    <dbReference type="NCBI Taxonomy" id="1169474"/>
    <lineage>
        <taxon>Eukaryota</taxon>
        <taxon>Sar</taxon>
        <taxon>Alveolata</taxon>
        <taxon>Colpodellida</taxon>
        <taxon>Chromeraceae</taxon>
        <taxon>Chromera</taxon>
    </lineage>
</organism>